<evidence type="ECO:0000256" key="8">
    <source>
        <dbReference type="PIRSR" id="PIRSR640255-1"/>
    </source>
</evidence>
<dbReference type="EC" id="5.2.1.8" evidence="10"/>
<dbReference type="GO" id="GO:0003755">
    <property type="term" value="F:peptidyl-prolyl cis-trans isomerase activity"/>
    <property type="evidence" value="ECO:0007669"/>
    <property type="project" value="UniProtKB-KW"/>
</dbReference>
<dbReference type="InterPro" id="IPR046357">
    <property type="entry name" value="PPIase_dom_sf"/>
</dbReference>
<dbReference type="Gene3D" id="3.40.570.10">
    <property type="entry name" value="Extracellular Endonuclease, subunit A"/>
    <property type="match status" value="1"/>
</dbReference>
<dbReference type="Pfam" id="PF01223">
    <property type="entry name" value="Endonuclease_NS"/>
    <property type="match status" value="1"/>
</dbReference>
<evidence type="ECO:0000256" key="9">
    <source>
        <dbReference type="PIRSR" id="PIRSR640255-2"/>
    </source>
</evidence>
<evidence type="ECO:0000313" key="14">
    <source>
        <dbReference type="Proteomes" id="UP000677054"/>
    </source>
</evidence>
<dbReference type="InterPro" id="IPR018524">
    <property type="entry name" value="DNA/RNA_endonuclease_AS"/>
</dbReference>
<evidence type="ECO:0000256" key="4">
    <source>
        <dbReference type="ARBA" id="ARBA00022723"/>
    </source>
</evidence>
<feature type="active site" description="Proton acceptor" evidence="8">
    <location>
        <position position="455"/>
    </location>
</feature>
<evidence type="ECO:0000256" key="10">
    <source>
        <dbReference type="PROSITE-ProRule" id="PRU00277"/>
    </source>
</evidence>
<evidence type="ECO:0000256" key="7">
    <source>
        <dbReference type="ARBA" id="ARBA00022842"/>
    </source>
</evidence>
<keyword evidence="3" id="KW-0540">Nuclease</keyword>
<dbReference type="Pfam" id="PF01678">
    <property type="entry name" value="DAP_epimerase"/>
    <property type="match status" value="1"/>
</dbReference>
<dbReference type="SUPFAM" id="SSF54506">
    <property type="entry name" value="Diaminopimelate epimerase-like"/>
    <property type="match status" value="1"/>
</dbReference>
<dbReference type="GO" id="GO:0046872">
    <property type="term" value="F:metal ion binding"/>
    <property type="evidence" value="ECO:0007669"/>
    <property type="project" value="UniProtKB-KW"/>
</dbReference>
<comment type="catalytic activity">
    <reaction evidence="10">
        <text>[protein]-peptidylproline (omega=180) = [protein]-peptidylproline (omega=0)</text>
        <dbReference type="Rhea" id="RHEA:16237"/>
        <dbReference type="Rhea" id="RHEA-COMP:10747"/>
        <dbReference type="Rhea" id="RHEA-COMP:10748"/>
        <dbReference type="ChEBI" id="CHEBI:83833"/>
        <dbReference type="ChEBI" id="CHEBI:83834"/>
        <dbReference type="EC" id="5.2.1.8"/>
    </reaction>
</comment>
<dbReference type="Proteomes" id="UP000677054">
    <property type="component" value="Unassembled WGS sequence"/>
</dbReference>
<dbReference type="InterPro" id="IPR001604">
    <property type="entry name" value="Endo_G_ENPP1-like_dom"/>
</dbReference>
<keyword evidence="10" id="KW-0697">Rotamase</keyword>
<dbReference type="InterPro" id="IPR044929">
    <property type="entry name" value="DNA/RNA_non-sp_Endonuclease_sf"/>
</dbReference>
<accession>A0A7R9A2Z9</accession>
<feature type="region of interest" description="Disordered" evidence="11">
    <location>
        <begin position="342"/>
        <end position="367"/>
    </location>
</feature>
<dbReference type="InterPro" id="IPR001653">
    <property type="entry name" value="DAP_epimerase_DapF"/>
</dbReference>
<reference evidence="13" key="1">
    <citation type="submission" date="2020-11" db="EMBL/GenBank/DDBJ databases">
        <authorList>
            <person name="Tran Van P."/>
        </authorList>
    </citation>
    <scope>NUCLEOTIDE SEQUENCE</scope>
</reference>
<sequence length="616" mass="69280">MSDVPVVEVNNNIGVLNTGSPHYVQFVTDLDKLDVKTEGQKIRYSDRFKAEGINVNFVERKGDRLHVRTYERGVEDETLACGTGVTACAIADWMLHDSNSKTADNQQISRDMIALGGSLSVHFTPTALGGFEDIWLAGPAVRVYDGKCGLFLLSNCKKNDTTAFDNQLKADVEIINNYLAAKGWTADSTDSGLRYRVTSQGSGNYPTANSVVKVRYKGYLTNGNVFDESTDGATFGLYQVIPGWTEGIQKFKEGDAHIKPIGLRAQGISKSEDTYIGREVMLKHYESRAWGTMIGPFGGCYAIRANLFEPIPPNFLVDDFLITFRALEQGYAAINDLSAQFSGGSTSPTTADNPREQPAPKEESAPIPATDQTKAYELDRYFPTIRKGEIVKHKHFALAYNEDHEQAEWVLYYLTRDRLNANWAPRPNSFRPDPTVRTGSATTQDYVGSGYDRGHLCPAGDMAFDEIGIDESFYMSNMSPQDPKFNIGIWRELEELTRDWARKYQKLYIVTGPVLTDKPLPYIGPSKVTVPKRYYRVLLAEDRAIAFIMPNENSNLPVMDFACSIDKVEEITQLDFFPQILTGNYEAYESKLDKSAWPINQQRMARRVEEYNEYYH</sequence>
<dbReference type="GO" id="GO:0008837">
    <property type="term" value="F:diaminopimelate epimerase activity"/>
    <property type="evidence" value="ECO:0007669"/>
    <property type="project" value="InterPro"/>
</dbReference>
<dbReference type="PROSITE" id="PS50059">
    <property type="entry name" value="FKBP_PPIASE"/>
    <property type="match status" value="1"/>
</dbReference>
<keyword evidence="5" id="KW-0255">Endonuclease</keyword>
<dbReference type="Gene3D" id="3.10.50.40">
    <property type="match status" value="1"/>
</dbReference>
<dbReference type="InterPro" id="IPR020821">
    <property type="entry name" value="ENPP1-3/EXOG-like_nuc-like"/>
</dbReference>
<dbReference type="PANTHER" id="PTHR13966">
    <property type="entry name" value="ENDONUCLEASE RELATED"/>
    <property type="match status" value="1"/>
</dbReference>
<dbReference type="GO" id="GO:0009089">
    <property type="term" value="P:lysine biosynthetic process via diaminopimelate"/>
    <property type="evidence" value="ECO:0007669"/>
    <property type="project" value="InterPro"/>
</dbReference>
<gene>
    <name evidence="13" type="ORF">DSTB1V02_LOCUS1000</name>
</gene>
<organism evidence="13">
    <name type="scientific">Darwinula stevensoni</name>
    <dbReference type="NCBI Taxonomy" id="69355"/>
    <lineage>
        <taxon>Eukaryota</taxon>
        <taxon>Metazoa</taxon>
        <taxon>Ecdysozoa</taxon>
        <taxon>Arthropoda</taxon>
        <taxon>Crustacea</taxon>
        <taxon>Oligostraca</taxon>
        <taxon>Ostracoda</taxon>
        <taxon>Podocopa</taxon>
        <taxon>Podocopida</taxon>
        <taxon>Darwinulocopina</taxon>
        <taxon>Darwinuloidea</taxon>
        <taxon>Darwinulidae</taxon>
        <taxon>Darwinula</taxon>
    </lineage>
</organism>
<dbReference type="SMART" id="SM00477">
    <property type="entry name" value="NUC"/>
    <property type="match status" value="1"/>
</dbReference>
<evidence type="ECO:0000259" key="12">
    <source>
        <dbReference type="PROSITE" id="PS50059"/>
    </source>
</evidence>
<evidence type="ECO:0000256" key="11">
    <source>
        <dbReference type="SAM" id="MobiDB-lite"/>
    </source>
</evidence>
<feature type="domain" description="PPIase FKBP-type" evidence="12">
    <location>
        <begin position="209"/>
        <end position="255"/>
    </location>
</feature>
<dbReference type="OrthoDB" id="5418055at2759"/>
<feature type="compositionally biased region" description="Polar residues" evidence="11">
    <location>
        <begin position="342"/>
        <end position="352"/>
    </location>
</feature>
<evidence type="ECO:0000256" key="3">
    <source>
        <dbReference type="ARBA" id="ARBA00022722"/>
    </source>
</evidence>
<keyword evidence="7" id="KW-0460">Magnesium</keyword>
<evidence type="ECO:0000256" key="6">
    <source>
        <dbReference type="ARBA" id="ARBA00022801"/>
    </source>
</evidence>
<dbReference type="Gene3D" id="3.10.310.10">
    <property type="entry name" value="Diaminopimelate Epimerase, Chain A, domain 1"/>
    <property type="match status" value="1"/>
</dbReference>
<feature type="binding site" evidence="9">
    <location>
        <position position="486"/>
    </location>
    <ligand>
        <name>Mg(2+)</name>
        <dbReference type="ChEBI" id="CHEBI:18420"/>
        <note>catalytic</note>
    </ligand>
</feature>
<comment type="similarity">
    <text evidence="2">Belongs to the DNA/RNA non-specific endonuclease family.</text>
</comment>
<comment type="cofactor">
    <cofactor evidence="1">
        <name>Mg(2+)</name>
        <dbReference type="ChEBI" id="CHEBI:18420"/>
    </cofactor>
</comment>
<evidence type="ECO:0000313" key="13">
    <source>
        <dbReference type="EMBL" id="CAD7240998.1"/>
    </source>
</evidence>
<dbReference type="InterPro" id="IPR040255">
    <property type="entry name" value="Non-specific_endonuclease"/>
</dbReference>
<dbReference type="InterPro" id="IPR001179">
    <property type="entry name" value="PPIase_FKBP_dom"/>
</dbReference>
<dbReference type="GO" id="GO:0003676">
    <property type="term" value="F:nucleic acid binding"/>
    <property type="evidence" value="ECO:0007669"/>
    <property type="project" value="InterPro"/>
</dbReference>
<evidence type="ECO:0000256" key="2">
    <source>
        <dbReference type="ARBA" id="ARBA00010052"/>
    </source>
</evidence>
<dbReference type="GO" id="GO:0004519">
    <property type="term" value="F:endonuclease activity"/>
    <property type="evidence" value="ECO:0007669"/>
    <property type="project" value="UniProtKB-KW"/>
</dbReference>
<evidence type="ECO:0000256" key="1">
    <source>
        <dbReference type="ARBA" id="ARBA00001946"/>
    </source>
</evidence>
<dbReference type="PANTHER" id="PTHR13966:SF5">
    <property type="entry name" value="ENDONUCLEASE G, MITOCHONDRIAL"/>
    <property type="match status" value="1"/>
</dbReference>
<dbReference type="EMBL" id="LR899601">
    <property type="protein sequence ID" value="CAD7240998.1"/>
    <property type="molecule type" value="Genomic_DNA"/>
</dbReference>
<dbReference type="Pfam" id="PF00254">
    <property type="entry name" value="FKBP_C"/>
    <property type="match status" value="1"/>
</dbReference>
<dbReference type="GO" id="GO:0016787">
    <property type="term" value="F:hydrolase activity"/>
    <property type="evidence" value="ECO:0007669"/>
    <property type="project" value="UniProtKB-KW"/>
</dbReference>
<keyword evidence="6" id="KW-0378">Hydrolase</keyword>
<evidence type="ECO:0000256" key="5">
    <source>
        <dbReference type="ARBA" id="ARBA00022759"/>
    </source>
</evidence>
<protein>
    <recommendedName>
        <fullName evidence="10">peptidylprolyl isomerase</fullName>
        <ecNumber evidence="10">5.2.1.8</ecNumber>
    </recommendedName>
</protein>
<keyword evidence="10" id="KW-0413">Isomerase</keyword>
<keyword evidence="4 9" id="KW-0479">Metal-binding</keyword>
<dbReference type="PROSITE" id="PS01070">
    <property type="entry name" value="NUCLEASE_NON_SPEC"/>
    <property type="match status" value="1"/>
</dbReference>
<dbReference type="AlphaFoldDB" id="A0A7R9A2Z9"/>
<dbReference type="EMBL" id="CAJPEV010000084">
    <property type="protein sequence ID" value="CAG0880285.1"/>
    <property type="molecule type" value="Genomic_DNA"/>
</dbReference>
<dbReference type="SUPFAM" id="SSF54534">
    <property type="entry name" value="FKBP-like"/>
    <property type="match status" value="1"/>
</dbReference>
<name>A0A7R9A2Z9_9CRUS</name>
<keyword evidence="14" id="KW-1185">Reference proteome</keyword>
<proteinExistence type="inferred from homology"/>
<dbReference type="SUPFAM" id="SSF54060">
    <property type="entry name" value="His-Me finger endonucleases"/>
    <property type="match status" value="1"/>
</dbReference>
<dbReference type="SMART" id="SM00892">
    <property type="entry name" value="Endonuclease_NS"/>
    <property type="match status" value="1"/>
</dbReference>
<dbReference type="CDD" id="cd00091">
    <property type="entry name" value="NUC"/>
    <property type="match status" value="1"/>
</dbReference>
<dbReference type="InterPro" id="IPR044925">
    <property type="entry name" value="His-Me_finger_sf"/>
</dbReference>
<feature type="compositionally biased region" description="Basic and acidic residues" evidence="11">
    <location>
        <begin position="353"/>
        <end position="364"/>
    </location>
</feature>